<keyword evidence="1" id="KW-1133">Transmembrane helix</keyword>
<dbReference type="Proteomes" id="UP001189429">
    <property type="component" value="Unassembled WGS sequence"/>
</dbReference>
<keyword evidence="1" id="KW-0472">Membrane</keyword>
<evidence type="ECO:0008006" key="4">
    <source>
        <dbReference type="Google" id="ProtNLM"/>
    </source>
</evidence>
<evidence type="ECO:0000313" key="2">
    <source>
        <dbReference type="EMBL" id="CAK0900520.1"/>
    </source>
</evidence>
<evidence type="ECO:0000313" key="3">
    <source>
        <dbReference type="Proteomes" id="UP001189429"/>
    </source>
</evidence>
<protein>
    <recommendedName>
        <fullName evidence="4">Beta-galactosidase</fullName>
    </recommendedName>
</protein>
<evidence type="ECO:0000256" key="1">
    <source>
        <dbReference type="SAM" id="Phobius"/>
    </source>
</evidence>
<dbReference type="EMBL" id="CAUYUJ010020792">
    <property type="protein sequence ID" value="CAK0900520.1"/>
    <property type="molecule type" value="Genomic_DNA"/>
</dbReference>
<keyword evidence="1" id="KW-0812">Transmembrane</keyword>
<sequence>MDHPGASMSEWAVVGSREGVAAVLFGALKGLFSAALAALPLIASHEFAPDSPDVAALLVQTRGLQSWGGRLGHQGNLRLSLKVFRGVCRGSEFVCWGAFRTDGGPKFPDAVDLDTRFARKDGLRHLAGQQVQGHH</sequence>
<gene>
    <name evidence="2" type="ORF">PCOR1329_LOCUS77771</name>
</gene>
<organism evidence="2 3">
    <name type="scientific">Prorocentrum cordatum</name>
    <dbReference type="NCBI Taxonomy" id="2364126"/>
    <lineage>
        <taxon>Eukaryota</taxon>
        <taxon>Sar</taxon>
        <taxon>Alveolata</taxon>
        <taxon>Dinophyceae</taxon>
        <taxon>Prorocentrales</taxon>
        <taxon>Prorocentraceae</taxon>
        <taxon>Prorocentrum</taxon>
    </lineage>
</organism>
<accession>A0ABN9XQC0</accession>
<feature type="transmembrane region" description="Helical" evidence="1">
    <location>
        <begin position="20"/>
        <end position="42"/>
    </location>
</feature>
<keyword evidence="3" id="KW-1185">Reference proteome</keyword>
<comment type="caution">
    <text evidence="2">The sequence shown here is derived from an EMBL/GenBank/DDBJ whole genome shotgun (WGS) entry which is preliminary data.</text>
</comment>
<proteinExistence type="predicted"/>
<reference evidence="2" key="1">
    <citation type="submission" date="2023-10" db="EMBL/GenBank/DDBJ databases">
        <authorList>
            <person name="Chen Y."/>
            <person name="Shah S."/>
            <person name="Dougan E. K."/>
            <person name="Thang M."/>
            <person name="Chan C."/>
        </authorList>
    </citation>
    <scope>NUCLEOTIDE SEQUENCE [LARGE SCALE GENOMIC DNA]</scope>
</reference>
<name>A0ABN9XQC0_9DINO</name>